<protein>
    <submittedName>
        <fullName evidence="2">Uncharacterized protein</fullName>
    </submittedName>
</protein>
<accession>A0A9Q0Y6D0</accession>
<sequence length="75" mass="8576">MTTGKKEKGGKQHKQKVPIKDFAPMNADIQKTCDITVTLHQCRDNAAIYNRLKESYLKKAVLQNRKNDDNTTDLN</sequence>
<proteinExistence type="predicted"/>
<gene>
    <name evidence="2" type="ORF">JRQ81_000341</name>
</gene>
<evidence type="ECO:0000256" key="1">
    <source>
        <dbReference type="SAM" id="MobiDB-lite"/>
    </source>
</evidence>
<feature type="region of interest" description="Disordered" evidence="1">
    <location>
        <begin position="1"/>
        <end position="22"/>
    </location>
</feature>
<evidence type="ECO:0000313" key="2">
    <source>
        <dbReference type="EMBL" id="KAJ7344391.1"/>
    </source>
</evidence>
<comment type="caution">
    <text evidence="2">The sequence shown here is derived from an EMBL/GenBank/DDBJ whole genome shotgun (WGS) entry which is preliminary data.</text>
</comment>
<organism evidence="2 3">
    <name type="scientific">Phrynocephalus forsythii</name>
    <dbReference type="NCBI Taxonomy" id="171643"/>
    <lineage>
        <taxon>Eukaryota</taxon>
        <taxon>Metazoa</taxon>
        <taxon>Chordata</taxon>
        <taxon>Craniata</taxon>
        <taxon>Vertebrata</taxon>
        <taxon>Euteleostomi</taxon>
        <taxon>Lepidosauria</taxon>
        <taxon>Squamata</taxon>
        <taxon>Bifurcata</taxon>
        <taxon>Unidentata</taxon>
        <taxon>Episquamata</taxon>
        <taxon>Toxicofera</taxon>
        <taxon>Iguania</taxon>
        <taxon>Acrodonta</taxon>
        <taxon>Agamidae</taxon>
        <taxon>Agaminae</taxon>
        <taxon>Phrynocephalus</taxon>
    </lineage>
</organism>
<reference evidence="2" key="1">
    <citation type="journal article" date="2023" name="DNA Res.">
        <title>Chromosome-level genome assembly of Phrynocephalus forsythii using third-generation DNA sequencing and Hi-C analysis.</title>
        <authorList>
            <person name="Qi Y."/>
            <person name="Zhao W."/>
            <person name="Zhao Y."/>
            <person name="Niu C."/>
            <person name="Cao S."/>
            <person name="Zhang Y."/>
        </authorList>
    </citation>
    <scope>NUCLEOTIDE SEQUENCE</scope>
    <source>
        <tissue evidence="2">Muscle</tissue>
    </source>
</reference>
<feature type="compositionally biased region" description="Basic and acidic residues" evidence="1">
    <location>
        <begin position="1"/>
        <end position="10"/>
    </location>
</feature>
<dbReference type="Proteomes" id="UP001142489">
    <property type="component" value="Unassembled WGS sequence"/>
</dbReference>
<dbReference type="AlphaFoldDB" id="A0A9Q0Y6D0"/>
<evidence type="ECO:0000313" key="3">
    <source>
        <dbReference type="Proteomes" id="UP001142489"/>
    </source>
</evidence>
<name>A0A9Q0Y6D0_9SAUR</name>
<keyword evidence="3" id="KW-1185">Reference proteome</keyword>
<dbReference type="EMBL" id="JAPFRF010000001">
    <property type="protein sequence ID" value="KAJ7344391.1"/>
    <property type="molecule type" value="Genomic_DNA"/>
</dbReference>